<reference evidence="2 3" key="1">
    <citation type="submission" date="2011-02" db="EMBL/GenBank/DDBJ databases">
        <title>The Genome Sequence of Sphaeroforma arctica JP610.</title>
        <authorList>
            <consortium name="The Broad Institute Genome Sequencing Platform"/>
            <person name="Russ C."/>
            <person name="Cuomo C."/>
            <person name="Young S.K."/>
            <person name="Zeng Q."/>
            <person name="Gargeya S."/>
            <person name="Alvarado L."/>
            <person name="Berlin A."/>
            <person name="Chapman S.B."/>
            <person name="Chen Z."/>
            <person name="Freedman E."/>
            <person name="Gellesch M."/>
            <person name="Goldberg J."/>
            <person name="Griggs A."/>
            <person name="Gujja S."/>
            <person name="Heilman E."/>
            <person name="Heiman D."/>
            <person name="Howarth C."/>
            <person name="Mehta T."/>
            <person name="Neiman D."/>
            <person name="Pearson M."/>
            <person name="Roberts A."/>
            <person name="Saif S."/>
            <person name="Shea T."/>
            <person name="Shenoy N."/>
            <person name="Sisk P."/>
            <person name="Stolte C."/>
            <person name="Sykes S."/>
            <person name="White J."/>
            <person name="Yandava C."/>
            <person name="Burger G."/>
            <person name="Gray M.W."/>
            <person name="Holland P.W.H."/>
            <person name="King N."/>
            <person name="Lang F.B.F."/>
            <person name="Roger A.J."/>
            <person name="Ruiz-Trillo I."/>
            <person name="Haas B."/>
            <person name="Nusbaum C."/>
            <person name="Birren B."/>
        </authorList>
    </citation>
    <scope>NUCLEOTIDE SEQUENCE [LARGE SCALE GENOMIC DNA]</scope>
    <source>
        <strain evidence="2 3">JP610</strain>
    </source>
</reference>
<dbReference type="Proteomes" id="UP000054560">
    <property type="component" value="Unassembled WGS sequence"/>
</dbReference>
<evidence type="ECO:0000313" key="3">
    <source>
        <dbReference type="Proteomes" id="UP000054560"/>
    </source>
</evidence>
<evidence type="ECO:0000313" key="2">
    <source>
        <dbReference type="EMBL" id="KNC73215.1"/>
    </source>
</evidence>
<evidence type="ECO:0000256" key="1">
    <source>
        <dbReference type="SAM" id="MobiDB-lite"/>
    </source>
</evidence>
<dbReference type="GeneID" id="25914730"/>
<proteinExistence type="predicted"/>
<dbReference type="RefSeq" id="XP_014147117.1">
    <property type="nucleotide sequence ID" value="XM_014291642.1"/>
</dbReference>
<feature type="region of interest" description="Disordered" evidence="1">
    <location>
        <begin position="38"/>
        <end position="89"/>
    </location>
</feature>
<sequence>MPSTYHIVYIQQQIGVLQEHSGQILLECAQQQALVQGIQVHGRHQQQEGDGQMKQHTPPALDGSHDNRQTQPKHRHADQEQLTRGQGED</sequence>
<accession>A0A0L0F919</accession>
<dbReference type="EMBL" id="KQ245918">
    <property type="protein sequence ID" value="KNC73215.1"/>
    <property type="molecule type" value="Genomic_DNA"/>
</dbReference>
<feature type="non-terminal residue" evidence="2">
    <location>
        <position position="89"/>
    </location>
</feature>
<gene>
    <name evidence="2" type="ORF">SARC_14226</name>
</gene>
<organism evidence="2 3">
    <name type="scientific">Sphaeroforma arctica JP610</name>
    <dbReference type="NCBI Taxonomy" id="667725"/>
    <lineage>
        <taxon>Eukaryota</taxon>
        <taxon>Ichthyosporea</taxon>
        <taxon>Ichthyophonida</taxon>
        <taxon>Sphaeroforma</taxon>
    </lineage>
</organism>
<protein>
    <submittedName>
        <fullName evidence="2">Uncharacterized protein</fullName>
    </submittedName>
</protein>
<keyword evidence="3" id="KW-1185">Reference proteome</keyword>
<name>A0A0L0F919_9EUKA</name>
<feature type="compositionally biased region" description="Basic and acidic residues" evidence="1">
    <location>
        <begin position="77"/>
        <end position="89"/>
    </location>
</feature>
<dbReference type="AlphaFoldDB" id="A0A0L0F919"/>